<reference evidence="2" key="1">
    <citation type="submission" date="2011-07" db="EMBL/GenBank/DDBJ databases">
        <title>The complete genome of Cyclobacterium marinum DSM 745.</title>
        <authorList>
            <person name="Lucas S."/>
            <person name="Han J."/>
            <person name="Lapidus A."/>
            <person name="Bruce D."/>
            <person name="Goodwin L."/>
            <person name="Pitluck S."/>
            <person name="Peters L."/>
            <person name="Kyrpides N."/>
            <person name="Mavromatis K."/>
            <person name="Ivanova N."/>
            <person name="Ovchinnikova G."/>
            <person name="Chertkov O."/>
            <person name="Detter J.C."/>
            <person name="Tapia R."/>
            <person name="Han C."/>
            <person name="Land M."/>
            <person name="Hauser L."/>
            <person name="Markowitz V."/>
            <person name="Cheng J.-F."/>
            <person name="Hugenholtz P."/>
            <person name="Woyke T."/>
            <person name="Wu D."/>
            <person name="Tindall B."/>
            <person name="Schuetze A."/>
            <person name="Brambilla E."/>
            <person name="Klenk H.-P."/>
            <person name="Eisen J.A."/>
        </authorList>
    </citation>
    <scope>NUCLEOTIDE SEQUENCE [LARGE SCALE GENOMIC DNA]</scope>
    <source>
        <strain evidence="2">ATCC 25205 / DSM 745 / LMG 13164 / NCIMB 1802</strain>
    </source>
</reference>
<keyword evidence="2" id="KW-1185">Reference proteome</keyword>
<accession>G0J477</accession>
<dbReference type="EMBL" id="CP002955">
    <property type="protein sequence ID" value="AEL27503.1"/>
    <property type="molecule type" value="Genomic_DNA"/>
</dbReference>
<name>G0J477_CYCMS</name>
<dbReference type="AlphaFoldDB" id="G0J477"/>
<proteinExistence type="predicted"/>
<dbReference type="KEGG" id="cmr:Cycma_3791"/>
<dbReference type="Proteomes" id="UP000001635">
    <property type="component" value="Chromosome"/>
</dbReference>
<sequence length="88" mass="10509">MKKEKLYLNFDQFGRYPNYLQKIYWNESLALANFFTKCSIELLKLSLTLYGGWLMGIRKLEVIFLEFHPTGISLEKDLCHFNAKSFKY</sequence>
<gene>
    <name evidence="1" type="ordered locus">Cycma_3791</name>
</gene>
<evidence type="ECO:0000313" key="1">
    <source>
        <dbReference type="EMBL" id="AEL27503.1"/>
    </source>
</evidence>
<dbReference type="HOGENOM" id="CLU_2463928_0_0_10"/>
<organism evidence="1 2">
    <name type="scientific">Cyclobacterium marinum (strain ATCC 25205 / DSM 745 / LMG 13164 / NCIMB 1802)</name>
    <name type="common">Flectobacillus marinus</name>
    <dbReference type="NCBI Taxonomy" id="880070"/>
    <lineage>
        <taxon>Bacteria</taxon>
        <taxon>Pseudomonadati</taxon>
        <taxon>Bacteroidota</taxon>
        <taxon>Cytophagia</taxon>
        <taxon>Cytophagales</taxon>
        <taxon>Cyclobacteriaceae</taxon>
        <taxon>Cyclobacterium</taxon>
    </lineage>
</organism>
<protein>
    <submittedName>
        <fullName evidence="1">Uncharacterized protein</fullName>
    </submittedName>
</protein>
<evidence type="ECO:0000313" key="2">
    <source>
        <dbReference type="Proteomes" id="UP000001635"/>
    </source>
</evidence>